<reference evidence="12" key="1">
    <citation type="submission" date="2021-01" db="EMBL/GenBank/DDBJ databases">
        <authorList>
            <person name="Corre E."/>
            <person name="Pelletier E."/>
            <person name="Niang G."/>
            <person name="Scheremetjew M."/>
            <person name="Finn R."/>
            <person name="Kale V."/>
            <person name="Holt S."/>
            <person name="Cochrane G."/>
            <person name="Meng A."/>
            <person name="Brown T."/>
            <person name="Cohen L."/>
        </authorList>
    </citation>
    <scope>NUCLEOTIDE SEQUENCE</scope>
    <source>
        <strain evidence="12">CCMP3278</strain>
    </source>
</reference>
<dbReference type="InterPro" id="IPR055430">
    <property type="entry name" value="HAT_Syf1_CNRKL1_C"/>
</dbReference>
<dbReference type="PANTHER" id="PTHR11246:SF5">
    <property type="entry name" value="PRE-MRNA-SPLICING FACTOR SYF1"/>
    <property type="match status" value="1"/>
</dbReference>
<evidence type="ECO:0000256" key="2">
    <source>
        <dbReference type="ARBA" id="ARBA00008644"/>
    </source>
</evidence>
<feature type="domain" description="Pre-mRNA-splicing factor Syf1-like N-terminal HAT-repeats" evidence="11">
    <location>
        <begin position="10"/>
        <end position="203"/>
    </location>
</feature>
<dbReference type="FunFam" id="1.25.40.10:FF:000137">
    <property type="entry name" value="Pre-mRNA-splicing factor syf1"/>
    <property type="match status" value="1"/>
</dbReference>
<evidence type="ECO:0000256" key="6">
    <source>
        <dbReference type="ARBA" id="ARBA00023187"/>
    </source>
</evidence>
<dbReference type="InterPro" id="IPR055433">
    <property type="entry name" value="HAT_Syf1-like_N"/>
</dbReference>
<name>A0A7S1ESR0_9RHOD</name>
<gene>
    <name evidence="12" type="ORF">TOLI1172_LOCUS6016</name>
</gene>
<dbReference type="AlphaFoldDB" id="A0A7S1ESR0"/>
<dbReference type="SMART" id="SM00386">
    <property type="entry name" value="HAT"/>
    <property type="match status" value="8"/>
</dbReference>
<dbReference type="EMBL" id="HBFP01008414">
    <property type="protein sequence ID" value="CAD8821621.1"/>
    <property type="molecule type" value="Transcribed_RNA"/>
</dbReference>
<dbReference type="Pfam" id="PF23233">
    <property type="entry name" value="HAT_Syf1_CNRKL1_N"/>
    <property type="match status" value="1"/>
</dbReference>
<dbReference type="GO" id="GO:0071014">
    <property type="term" value="C:post-mRNA release spliceosomal complex"/>
    <property type="evidence" value="ECO:0007669"/>
    <property type="project" value="TreeGrafter"/>
</dbReference>
<dbReference type="InterPro" id="IPR056350">
    <property type="entry name" value="HAT_Syf1_central"/>
</dbReference>
<evidence type="ECO:0000259" key="10">
    <source>
        <dbReference type="Pfam" id="PF23231"/>
    </source>
</evidence>
<dbReference type="GO" id="GO:0000974">
    <property type="term" value="C:Prp19 complex"/>
    <property type="evidence" value="ECO:0007669"/>
    <property type="project" value="TreeGrafter"/>
</dbReference>
<comment type="similarity">
    <text evidence="2">Belongs to the crooked-neck family.</text>
</comment>
<feature type="domain" description="Pre-mRNA-splicing factor Syf1/CRNKL1-like C-terminal HAT-repeats" evidence="10">
    <location>
        <begin position="424"/>
        <end position="512"/>
    </location>
</feature>
<evidence type="ECO:0000256" key="8">
    <source>
        <dbReference type="SAM" id="MobiDB-lite"/>
    </source>
</evidence>
<evidence type="ECO:0008006" key="13">
    <source>
        <dbReference type="Google" id="ProtNLM"/>
    </source>
</evidence>
<evidence type="ECO:0000259" key="11">
    <source>
        <dbReference type="Pfam" id="PF23233"/>
    </source>
</evidence>
<feature type="domain" description="Pre-mRNA-splicing factor Syf1/CRNKL1-like C-terminal HAT-repeats" evidence="10">
    <location>
        <begin position="534"/>
        <end position="850"/>
    </location>
</feature>
<evidence type="ECO:0000256" key="1">
    <source>
        <dbReference type="ARBA" id="ARBA00004123"/>
    </source>
</evidence>
<evidence type="ECO:0000256" key="7">
    <source>
        <dbReference type="ARBA" id="ARBA00023242"/>
    </source>
</evidence>
<dbReference type="Pfam" id="PF23231">
    <property type="entry name" value="HAT_Syf1_CNRKL1_C"/>
    <property type="match status" value="2"/>
</dbReference>
<dbReference type="GO" id="GO:0071007">
    <property type="term" value="C:U2-type catalytic step 2 spliceosome"/>
    <property type="evidence" value="ECO:0007669"/>
    <property type="project" value="TreeGrafter"/>
</dbReference>
<dbReference type="GO" id="GO:0000349">
    <property type="term" value="P:generation of catalytic spliceosome for first transesterification step"/>
    <property type="evidence" value="ECO:0007669"/>
    <property type="project" value="TreeGrafter"/>
</dbReference>
<keyword evidence="7" id="KW-0539">Nucleus</keyword>
<evidence type="ECO:0000256" key="5">
    <source>
        <dbReference type="ARBA" id="ARBA00022737"/>
    </source>
</evidence>
<protein>
    <recommendedName>
        <fullName evidence="13">Suppressor of forked domain-containing protein</fullName>
    </recommendedName>
</protein>
<evidence type="ECO:0000256" key="4">
    <source>
        <dbReference type="ARBA" id="ARBA00022728"/>
    </source>
</evidence>
<dbReference type="InterPro" id="IPR045075">
    <property type="entry name" value="Syf1-like"/>
</dbReference>
<dbReference type="SUPFAM" id="SSF48452">
    <property type="entry name" value="TPR-like"/>
    <property type="match status" value="4"/>
</dbReference>
<feature type="domain" description="Pre-mRNA-splicing factor SYF1 central HAT repeats" evidence="9">
    <location>
        <begin position="212"/>
        <end position="417"/>
    </location>
</feature>
<evidence type="ECO:0000313" key="12">
    <source>
        <dbReference type="EMBL" id="CAD8821621.1"/>
    </source>
</evidence>
<dbReference type="PANTHER" id="PTHR11246">
    <property type="entry name" value="PRE-MRNA SPLICING FACTOR"/>
    <property type="match status" value="1"/>
</dbReference>
<keyword evidence="3" id="KW-0507">mRNA processing</keyword>
<feature type="compositionally biased region" description="Basic and acidic residues" evidence="8">
    <location>
        <begin position="841"/>
        <end position="861"/>
    </location>
</feature>
<sequence>MEEKIGIGELTHEELLSRNRYDLQSWLDYLEFHAQLVRQNQRGFESRIRLFKRALKALPGSYKLWHLYLTEFTTYYTQTIVMNSRDVHQNSDTIQPQNDSESYEIKLVSAFEKALETMSRMPVIWKMYISLLLEQIKNKSSFASLEFTRRNCDRALQSLPIAQHSQIWPMYLELLDFYLVYSTDGRVIDSVLSVLKRYAKIEPKKGAIRRFEVLRKCERFDEAAIELFSVLEGSEEGSSEEENQIIWTDLIEMCIEHAAWIQSVDVDKLIRSAIDSREKSGNVGEIGELWSMLAEFYASKGDFEKSRQVFDSALESVRSVADFSLLFDAYSRMEESLLDAYLEIVQSSTDELDSELLKTQMNHIEQLVESRPLLLNAVGLRENPQNVFRWHERAKILLKKGRVIDALETYNAAIETVDPWKCIHGRSYTLWLAYSQLYESQGEFEFARDIFKRAVKSPTKFKTGDDLAAVWCQYIEFELRRNQRRLALDLATEATQRPEYSAVEKNDNGDKNRVLRNVESALAVGSGHVEIDWQYDNEEFASMRYWRSDKLWNLRLDLSQIMLSVEETGNVYSEMIESGIASVQDVFDCVGFLQSNAHFEQSFSILEKSVRSFPWPVSAALWMRYLSSIVTRFGSNKRHVERVRDLFESAMKHVPKKDPLLKNFALMYINFELSYGSPRRALRILERACVHAADDDCSDLISVWILTSASVLGVAGTRDVFERAIRMLKDVENVLSFTVVFSRIEVSLGEIDRARSILKHASQIANPDDETVTKEFWDAWNDFELQHGSEDSFRDMLRMKRAVRAQFSQSYMLLPGAARALNMAARPNATLEDGAFGLNEESKDANEEEMNEPKIENESTGRKRGYSDVVDDAESSDQKPEIDHTNSALGARERFKIRREAQTTTTE</sequence>
<organism evidence="12">
    <name type="scientific">Timspurckia oligopyrenoides</name>
    <dbReference type="NCBI Taxonomy" id="708627"/>
    <lineage>
        <taxon>Eukaryota</taxon>
        <taxon>Rhodophyta</taxon>
        <taxon>Bangiophyceae</taxon>
        <taxon>Porphyridiales</taxon>
        <taxon>Porphyridiaceae</taxon>
        <taxon>Timspurckia</taxon>
    </lineage>
</organism>
<proteinExistence type="inferred from homology"/>
<dbReference type="Pfam" id="PF23220">
    <property type="entry name" value="HAT_Syf1_M"/>
    <property type="match status" value="1"/>
</dbReference>
<dbReference type="InterPro" id="IPR011990">
    <property type="entry name" value="TPR-like_helical_dom_sf"/>
</dbReference>
<keyword evidence="6" id="KW-0508">mRNA splicing</keyword>
<comment type="subcellular location">
    <subcellularLocation>
        <location evidence="1">Nucleus</location>
    </subcellularLocation>
</comment>
<accession>A0A7S1ESR0</accession>
<keyword evidence="4" id="KW-0747">Spliceosome</keyword>
<dbReference type="Gene3D" id="1.25.40.10">
    <property type="entry name" value="Tetratricopeptide repeat domain"/>
    <property type="match status" value="3"/>
</dbReference>
<feature type="region of interest" description="Disordered" evidence="8">
    <location>
        <begin position="841"/>
        <end position="907"/>
    </location>
</feature>
<evidence type="ECO:0000259" key="9">
    <source>
        <dbReference type="Pfam" id="PF23220"/>
    </source>
</evidence>
<keyword evidence="5" id="KW-0677">Repeat</keyword>
<feature type="compositionally biased region" description="Basic and acidic residues" evidence="8">
    <location>
        <begin position="891"/>
        <end position="901"/>
    </location>
</feature>
<dbReference type="InterPro" id="IPR003107">
    <property type="entry name" value="HAT"/>
</dbReference>
<evidence type="ECO:0000256" key="3">
    <source>
        <dbReference type="ARBA" id="ARBA00022664"/>
    </source>
</evidence>